<accession>A0ACB7SUY8</accession>
<keyword evidence="2" id="KW-1185">Reference proteome</keyword>
<dbReference type="EMBL" id="CM023483">
    <property type="protein sequence ID" value="KAH6936952.1"/>
    <property type="molecule type" value="Genomic_DNA"/>
</dbReference>
<dbReference type="Proteomes" id="UP000821845">
    <property type="component" value="Chromosome 3"/>
</dbReference>
<protein>
    <submittedName>
        <fullName evidence="1">Uncharacterized protein</fullName>
    </submittedName>
</protein>
<proteinExistence type="predicted"/>
<name>A0ACB7SUY8_HYAAI</name>
<reference evidence="1" key="1">
    <citation type="submission" date="2020-05" db="EMBL/GenBank/DDBJ databases">
        <title>Large-scale comparative analyses of tick genomes elucidate their genetic diversity and vector capacities.</title>
        <authorList>
            <person name="Jia N."/>
            <person name="Wang J."/>
            <person name="Shi W."/>
            <person name="Du L."/>
            <person name="Sun Y."/>
            <person name="Zhan W."/>
            <person name="Jiang J."/>
            <person name="Wang Q."/>
            <person name="Zhang B."/>
            <person name="Ji P."/>
            <person name="Sakyi L.B."/>
            <person name="Cui X."/>
            <person name="Yuan T."/>
            <person name="Jiang B."/>
            <person name="Yang W."/>
            <person name="Lam T.T.-Y."/>
            <person name="Chang Q."/>
            <person name="Ding S."/>
            <person name="Wang X."/>
            <person name="Zhu J."/>
            <person name="Ruan X."/>
            <person name="Zhao L."/>
            <person name="Wei J."/>
            <person name="Que T."/>
            <person name="Du C."/>
            <person name="Cheng J."/>
            <person name="Dai P."/>
            <person name="Han X."/>
            <person name="Huang E."/>
            <person name="Gao Y."/>
            <person name="Liu J."/>
            <person name="Shao H."/>
            <person name="Ye R."/>
            <person name="Li L."/>
            <person name="Wei W."/>
            <person name="Wang X."/>
            <person name="Wang C."/>
            <person name="Yang T."/>
            <person name="Huo Q."/>
            <person name="Li W."/>
            <person name="Guo W."/>
            <person name="Chen H."/>
            <person name="Zhou L."/>
            <person name="Ni X."/>
            <person name="Tian J."/>
            <person name="Zhou Y."/>
            <person name="Sheng Y."/>
            <person name="Liu T."/>
            <person name="Pan Y."/>
            <person name="Xia L."/>
            <person name="Li J."/>
            <person name="Zhao F."/>
            <person name="Cao W."/>
        </authorList>
    </citation>
    <scope>NUCLEOTIDE SEQUENCE</scope>
    <source>
        <strain evidence="1">Hyas-2018</strain>
    </source>
</reference>
<sequence>MAPRNLVDKIEALTLANPNFPKRFYHNHVVKEQRSRLTTRKLALAPERTQNSLLSRPHIYVLALYPCLILPRVLLQTAKKAANPSPPGANYSLPTFFVWRHGKGVHSRPAAPKPLQARACVEKPDPFVHVGHRRPSDCQRFHRIIFCRHC</sequence>
<gene>
    <name evidence="1" type="ORF">HPB50_024434</name>
</gene>
<comment type="caution">
    <text evidence="1">The sequence shown here is derived from an EMBL/GenBank/DDBJ whole genome shotgun (WGS) entry which is preliminary data.</text>
</comment>
<evidence type="ECO:0000313" key="1">
    <source>
        <dbReference type="EMBL" id="KAH6936952.1"/>
    </source>
</evidence>
<evidence type="ECO:0000313" key="2">
    <source>
        <dbReference type="Proteomes" id="UP000821845"/>
    </source>
</evidence>
<organism evidence="1 2">
    <name type="scientific">Hyalomma asiaticum</name>
    <name type="common">Tick</name>
    <dbReference type="NCBI Taxonomy" id="266040"/>
    <lineage>
        <taxon>Eukaryota</taxon>
        <taxon>Metazoa</taxon>
        <taxon>Ecdysozoa</taxon>
        <taxon>Arthropoda</taxon>
        <taxon>Chelicerata</taxon>
        <taxon>Arachnida</taxon>
        <taxon>Acari</taxon>
        <taxon>Parasitiformes</taxon>
        <taxon>Ixodida</taxon>
        <taxon>Ixodoidea</taxon>
        <taxon>Ixodidae</taxon>
        <taxon>Hyalomminae</taxon>
        <taxon>Hyalomma</taxon>
    </lineage>
</organism>